<dbReference type="SUPFAM" id="SSF89623">
    <property type="entry name" value="Ribose/Galactose isomerase RpiB/AlsB"/>
    <property type="match status" value="1"/>
</dbReference>
<feature type="binding site" evidence="4">
    <location>
        <position position="113"/>
    </location>
    <ligand>
        <name>D-ribulose 5-phosphate</name>
        <dbReference type="ChEBI" id="CHEBI:58121"/>
    </ligand>
</feature>
<dbReference type="EC" id="5.3.1.6" evidence="5"/>
<evidence type="ECO:0000256" key="1">
    <source>
        <dbReference type="ARBA" id="ARBA00008754"/>
    </source>
</evidence>
<feature type="binding site" evidence="4">
    <location>
        <begin position="12"/>
        <end position="13"/>
    </location>
    <ligand>
        <name>D-ribulose 5-phosphate</name>
        <dbReference type="ChEBI" id="CHEBI:58121"/>
    </ligand>
</feature>
<evidence type="ECO:0000256" key="2">
    <source>
        <dbReference type="ARBA" id="ARBA00023235"/>
    </source>
</evidence>
<dbReference type="GO" id="GO:0009052">
    <property type="term" value="P:pentose-phosphate shunt, non-oxidative branch"/>
    <property type="evidence" value="ECO:0007669"/>
    <property type="project" value="TreeGrafter"/>
</dbReference>
<dbReference type="PIRSF" id="PIRSF005384">
    <property type="entry name" value="RpiB_LacA_B"/>
    <property type="match status" value="1"/>
</dbReference>
<evidence type="ECO:0000256" key="3">
    <source>
        <dbReference type="PIRSR" id="PIRSR005384-1"/>
    </source>
</evidence>
<dbReference type="NCBIfam" id="TIGR01120">
    <property type="entry name" value="rpiB"/>
    <property type="match status" value="1"/>
</dbReference>
<dbReference type="EMBL" id="FMJD01000009">
    <property type="protein sequence ID" value="SCM77680.1"/>
    <property type="molecule type" value="Genomic_DNA"/>
</dbReference>
<dbReference type="GO" id="GO:0004751">
    <property type="term" value="F:ribose-5-phosphate isomerase activity"/>
    <property type="evidence" value="ECO:0007669"/>
    <property type="project" value="UniProtKB-EC"/>
</dbReference>
<dbReference type="PANTHER" id="PTHR30345:SF0">
    <property type="entry name" value="DNA DAMAGE-REPAIR_TOLERATION PROTEIN DRT102"/>
    <property type="match status" value="1"/>
</dbReference>
<evidence type="ECO:0000313" key="5">
    <source>
        <dbReference type="EMBL" id="SCM77680.1"/>
    </source>
</evidence>
<organism evidence="5">
    <name type="scientific">uncultured Pleomorphomonas sp</name>
    <dbReference type="NCBI Taxonomy" id="442121"/>
    <lineage>
        <taxon>Bacteria</taxon>
        <taxon>Pseudomonadati</taxon>
        <taxon>Pseudomonadota</taxon>
        <taxon>Alphaproteobacteria</taxon>
        <taxon>Hyphomicrobiales</taxon>
        <taxon>Pleomorphomonadaceae</taxon>
        <taxon>Pleomorphomonas</taxon>
        <taxon>environmental samples</taxon>
    </lineage>
</organism>
<feature type="binding site" evidence="4">
    <location>
        <position position="136"/>
    </location>
    <ligand>
        <name>D-ribulose 5-phosphate</name>
        <dbReference type="ChEBI" id="CHEBI:58121"/>
    </ligand>
</feature>
<dbReference type="Pfam" id="PF02502">
    <property type="entry name" value="LacAB_rpiB"/>
    <property type="match status" value="1"/>
</dbReference>
<evidence type="ECO:0000256" key="4">
    <source>
        <dbReference type="PIRSR" id="PIRSR005384-2"/>
    </source>
</evidence>
<dbReference type="EC" id="5.3.1.-" evidence="5"/>
<dbReference type="RefSeq" id="WP_100081888.1">
    <property type="nucleotide sequence ID" value="NZ_LT608334.1"/>
</dbReference>
<proteinExistence type="inferred from homology"/>
<gene>
    <name evidence="5" type="primary">rpiB</name>
    <name evidence="5" type="ORF">KL86PLE_50009</name>
</gene>
<feature type="binding site" evidence="4">
    <location>
        <position position="103"/>
    </location>
    <ligand>
        <name>D-ribulose 5-phosphate</name>
        <dbReference type="ChEBI" id="CHEBI:58121"/>
    </ligand>
</feature>
<dbReference type="GO" id="GO:0019316">
    <property type="term" value="P:D-allose catabolic process"/>
    <property type="evidence" value="ECO:0007669"/>
    <property type="project" value="TreeGrafter"/>
</dbReference>
<feature type="binding site" evidence="4">
    <location>
        <position position="140"/>
    </location>
    <ligand>
        <name>D-ribulose 5-phosphate</name>
        <dbReference type="ChEBI" id="CHEBI:58121"/>
    </ligand>
</feature>
<dbReference type="Gene3D" id="3.40.1400.10">
    <property type="entry name" value="Sugar-phosphate isomerase, RpiB/LacA/LacB"/>
    <property type="match status" value="1"/>
</dbReference>
<dbReference type="InterPro" id="IPR036569">
    <property type="entry name" value="RpiB_LacA_LacB_sf"/>
</dbReference>
<keyword evidence="2 5" id="KW-0413">Isomerase</keyword>
<sequence>MTGKHRIVISSDHVGVDLRKTVAAHLTALGHTVEDVGPVTAERTDYPKWGEKAARIVQAGGADFGVVICGTGFGISLAANKLKGIRCVVCSEPYTARLSRQHNNANMLAFGARVVGQDLALMIVDEFFAAEFEGGRHAPRVDMIGEIETREGAG</sequence>
<dbReference type="NCBIfam" id="TIGR00689">
    <property type="entry name" value="rpiB_lacA_lacB"/>
    <property type="match status" value="1"/>
</dbReference>
<reference evidence="5" key="1">
    <citation type="submission" date="2016-08" db="EMBL/GenBank/DDBJ databases">
        <authorList>
            <person name="Seilhamer J.J."/>
        </authorList>
    </citation>
    <scope>NUCLEOTIDE SEQUENCE</scope>
    <source>
        <strain evidence="5">86</strain>
    </source>
</reference>
<dbReference type="AlphaFoldDB" id="A0A212LJJ4"/>
<dbReference type="NCBIfam" id="NF004051">
    <property type="entry name" value="PRK05571.1"/>
    <property type="match status" value="1"/>
</dbReference>
<feature type="active site" description="Proton acceptor" evidence="3">
    <location>
        <position position="69"/>
    </location>
</feature>
<feature type="binding site" evidence="4">
    <location>
        <begin position="70"/>
        <end position="74"/>
    </location>
    <ligand>
        <name>D-ribulose 5-phosphate</name>
        <dbReference type="ChEBI" id="CHEBI:58121"/>
    </ligand>
</feature>
<accession>A0A212LJJ4</accession>
<protein>
    <submittedName>
        <fullName evidence="5">Ribose 5-phosphate isomerase B/allose 6-phosphate isomerase</fullName>
        <ecNumber evidence="5">5.3.1.-</ecNumber>
        <ecNumber evidence="5">5.3.1.6</ecNumber>
    </submittedName>
</protein>
<dbReference type="InterPro" id="IPR004785">
    <property type="entry name" value="RpiB"/>
</dbReference>
<comment type="similarity">
    <text evidence="1">Belongs to the LacAB/RpiB family.</text>
</comment>
<dbReference type="PANTHER" id="PTHR30345">
    <property type="entry name" value="RIBOSE-5-PHOSPHATE ISOMERASE B"/>
    <property type="match status" value="1"/>
</dbReference>
<name>A0A212LJJ4_9HYPH</name>
<dbReference type="InterPro" id="IPR003500">
    <property type="entry name" value="RpiB_LacA_LacB"/>
</dbReference>
<feature type="active site" description="Proton donor" evidence="3">
    <location>
        <position position="102"/>
    </location>
</feature>